<evidence type="ECO:0000256" key="2">
    <source>
        <dbReference type="ARBA" id="ARBA00022527"/>
    </source>
</evidence>
<evidence type="ECO:0000256" key="1">
    <source>
        <dbReference type="ARBA" id="ARBA00004479"/>
    </source>
</evidence>
<dbReference type="PROSITE" id="PS50011">
    <property type="entry name" value="PROTEIN_KINASE_DOM"/>
    <property type="match status" value="1"/>
</dbReference>
<dbReference type="GO" id="GO:0004674">
    <property type="term" value="F:protein serine/threonine kinase activity"/>
    <property type="evidence" value="ECO:0007669"/>
    <property type="project" value="UniProtKB-KW"/>
</dbReference>
<keyword evidence="9" id="KW-0808">Transferase</keyword>
<evidence type="ECO:0000313" key="9">
    <source>
        <dbReference type="EMBL" id="KAL2487425.1"/>
    </source>
</evidence>
<dbReference type="AlphaFoldDB" id="A0ABD1RG76"/>
<keyword evidence="5" id="KW-1133">Transmembrane helix</keyword>
<comment type="caution">
    <text evidence="9">The sequence shown here is derived from an EMBL/GenBank/DDBJ whole genome shotgun (WGS) entry which is preliminary data.</text>
</comment>
<evidence type="ECO:0000313" key="10">
    <source>
        <dbReference type="Proteomes" id="UP001604336"/>
    </source>
</evidence>
<keyword evidence="6" id="KW-0472">Membrane</keyword>
<dbReference type="Proteomes" id="UP001604336">
    <property type="component" value="Unassembled WGS sequence"/>
</dbReference>
<accession>A0ABD1RG76</accession>
<dbReference type="SUPFAM" id="SSF56112">
    <property type="entry name" value="Protein kinase-like (PK-like)"/>
    <property type="match status" value="1"/>
</dbReference>
<proteinExistence type="predicted"/>
<name>A0ABD1RG76_9LAMI</name>
<keyword evidence="9" id="KW-0675">Receptor</keyword>
<dbReference type="EMBL" id="JBFOLK010000009">
    <property type="protein sequence ID" value="KAL2487425.1"/>
    <property type="molecule type" value="Genomic_DNA"/>
</dbReference>
<keyword evidence="9" id="KW-0418">Kinase</keyword>
<gene>
    <name evidence="9" type="ORF">Adt_32181</name>
</gene>
<reference evidence="10" key="1">
    <citation type="submission" date="2024-07" db="EMBL/GenBank/DDBJ databases">
        <title>Two chromosome-level genome assemblies of Korean endemic species Abeliophyllum distichum and Forsythia ovata (Oleaceae).</title>
        <authorList>
            <person name="Jang H."/>
        </authorList>
    </citation>
    <scope>NUCLEOTIDE SEQUENCE [LARGE SCALE GENOMIC DNA]</scope>
</reference>
<comment type="subcellular location">
    <subcellularLocation>
        <location evidence="1">Membrane</location>
        <topology evidence="1">Single-pass type I membrane protein</topology>
    </subcellularLocation>
</comment>
<sequence length="153" mass="17520">MLVARGTIGYIAPELVYRTLGEVSCKSDVYSYGMMVLEMVEETKIFEVNSDSSEMYFPHWIYKHLEQNSQLDINRIANEDEHLMIRKMIIVGLWCIQNDPTIRPSMTKVLEMLEGNIESLQIPPKPFISSPQRLAANSSTSELTIGFADFIRI</sequence>
<dbReference type="InterPro" id="IPR011009">
    <property type="entry name" value="Kinase-like_dom_sf"/>
</dbReference>
<dbReference type="InterPro" id="IPR045874">
    <property type="entry name" value="LRK10/LRL21-25-like"/>
</dbReference>
<evidence type="ECO:0000256" key="7">
    <source>
        <dbReference type="ARBA" id="ARBA00023180"/>
    </source>
</evidence>
<keyword evidence="7" id="KW-0325">Glycoprotein</keyword>
<keyword evidence="2" id="KW-0723">Serine/threonine-protein kinase</keyword>
<dbReference type="Gene3D" id="1.10.510.10">
    <property type="entry name" value="Transferase(Phosphotransferase) domain 1"/>
    <property type="match status" value="1"/>
</dbReference>
<evidence type="ECO:0000256" key="5">
    <source>
        <dbReference type="ARBA" id="ARBA00022989"/>
    </source>
</evidence>
<keyword evidence="10" id="KW-1185">Reference proteome</keyword>
<evidence type="ECO:0000256" key="6">
    <source>
        <dbReference type="ARBA" id="ARBA00023136"/>
    </source>
</evidence>
<evidence type="ECO:0000256" key="4">
    <source>
        <dbReference type="ARBA" id="ARBA00022729"/>
    </source>
</evidence>
<dbReference type="GO" id="GO:0016020">
    <property type="term" value="C:membrane"/>
    <property type="evidence" value="ECO:0007669"/>
    <property type="project" value="UniProtKB-SubCell"/>
</dbReference>
<dbReference type="InterPro" id="IPR000719">
    <property type="entry name" value="Prot_kinase_dom"/>
</dbReference>
<organism evidence="9 10">
    <name type="scientific">Abeliophyllum distichum</name>
    <dbReference type="NCBI Taxonomy" id="126358"/>
    <lineage>
        <taxon>Eukaryota</taxon>
        <taxon>Viridiplantae</taxon>
        <taxon>Streptophyta</taxon>
        <taxon>Embryophyta</taxon>
        <taxon>Tracheophyta</taxon>
        <taxon>Spermatophyta</taxon>
        <taxon>Magnoliopsida</taxon>
        <taxon>eudicotyledons</taxon>
        <taxon>Gunneridae</taxon>
        <taxon>Pentapetalae</taxon>
        <taxon>asterids</taxon>
        <taxon>lamiids</taxon>
        <taxon>Lamiales</taxon>
        <taxon>Oleaceae</taxon>
        <taxon>Forsythieae</taxon>
        <taxon>Abeliophyllum</taxon>
    </lineage>
</organism>
<protein>
    <submittedName>
        <fullName evidence="9">Receptor serine/threonine kinase</fullName>
    </submittedName>
</protein>
<evidence type="ECO:0000259" key="8">
    <source>
        <dbReference type="PROSITE" id="PS50011"/>
    </source>
</evidence>
<keyword evidence="3" id="KW-0812">Transmembrane</keyword>
<keyword evidence="4" id="KW-0732">Signal</keyword>
<dbReference type="Pfam" id="PF00069">
    <property type="entry name" value="Pkinase"/>
    <property type="match status" value="1"/>
</dbReference>
<dbReference type="PANTHER" id="PTHR27009">
    <property type="entry name" value="RUST RESISTANCE KINASE LR10-RELATED"/>
    <property type="match status" value="1"/>
</dbReference>
<feature type="domain" description="Protein kinase" evidence="8">
    <location>
        <begin position="1"/>
        <end position="128"/>
    </location>
</feature>
<evidence type="ECO:0000256" key="3">
    <source>
        <dbReference type="ARBA" id="ARBA00022692"/>
    </source>
</evidence>